<evidence type="ECO:0000256" key="1">
    <source>
        <dbReference type="ARBA" id="ARBA00022527"/>
    </source>
</evidence>
<dbReference type="SMART" id="SM00220">
    <property type="entry name" value="S_TKc"/>
    <property type="match status" value="1"/>
</dbReference>
<dbReference type="SUPFAM" id="SSF56112">
    <property type="entry name" value="Protein kinase-like (PK-like)"/>
    <property type="match status" value="1"/>
</dbReference>
<evidence type="ECO:0000256" key="7">
    <source>
        <dbReference type="RuleBase" id="RU000304"/>
    </source>
</evidence>
<dbReference type="GO" id="GO:0007186">
    <property type="term" value="P:G protein-coupled receptor signaling pathway"/>
    <property type="evidence" value="ECO:0007669"/>
    <property type="project" value="TreeGrafter"/>
</dbReference>
<dbReference type="FunFam" id="1.10.510.10:FF:000169">
    <property type="entry name" value="Serine/threonine-protein kinase 32A"/>
    <property type="match status" value="1"/>
</dbReference>
<dbReference type="Gene3D" id="3.30.200.20">
    <property type="entry name" value="Phosphorylase Kinase, domain 1"/>
    <property type="match status" value="1"/>
</dbReference>
<dbReference type="GO" id="GO:0005524">
    <property type="term" value="F:ATP binding"/>
    <property type="evidence" value="ECO:0007669"/>
    <property type="project" value="UniProtKB-UniRule"/>
</dbReference>
<evidence type="ECO:0000313" key="10">
    <source>
        <dbReference type="Proteomes" id="UP000472272"/>
    </source>
</evidence>
<evidence type="ECO:0000256" key="6">
    <source>
        <dbReference type="PROSITE-ProRule" id="PRU10141"/>
    </source>
</evidence>
<reference evidence="9" key="3">
    <citation type="submission" date="2025-09" db="UniProtKB">
        <authorList>
            <consortium name="Ensembl"/>
        </authorList>
    </citation>
    <scope>IDENTIFICATION</scope>
</reference>
<keyword evidence="3 6" id="KW-0547">Nucleotide-binding</keyword>
<dbReference type="AlphaFoldDB" id="A0A670IX44"/>
<keyword evidence="5 6" id="KW-0067">ATP-binding</keyword>
<dbReference type="InterPro" id="IPR017441">
    <property type="entry name" value="Protein_kinase_ATP_BS"/>
</dbReference>
<name>A0A670IX44_PODMU</name>
<evidence type="ECO:0000256" key="3">
    <source>
        <dbReference type="ARBA" id="ARBA00022741"/>
    </source>
</evidence>
<dbReference type="GO" id="GO:0004703">
    <property type="term" value="F:G protein-coupled receptor kinase activity"/>
    <property type="evidence" value="ECO:0007669"/>
    <property type="project" value="TreeGrafter"/>
</dbReference>
<evidence type="ECO:0000256" key="4">
    <source>
        <dbReference type="ARBA" id="ARBA00022777"/>
    </source>
</evidence>
<dbReference type="InterPro" id="IPR000719">
    <property type="entry name" value="Prot_kinase_dom"/>
</dbReference>
<evidence type="ECO:0000313" key="9">
    <source>
        <dbReference type="Ensembl" id="ENSPMRP00000016718.1"/>
    </source>
</evidence>
<dbReference type="Gene3D" id="1.10.510.10">
    <property type="entry name" value="Transferase(Phosphotransferase) domain 1"/>
    <property type="match status" value="1"/>
</dbReference>
<dbReference type="GO" id="GO:0009966">
    <property type="term" value="P:regulation of signal transduction"/>
    <property type="evidence" value="ECO:0007669"/>
    <property type="project" value="TreeGrafter"/>
</dbReference>
<dbReference type="GeneTree" id="ENSGT00940000158185"/>
<sequence length="354" mass="40920">GNGSFFTFDHFEILRAIGKGSFGKVCIVQKNDTKKMYAMKYMNKQKCVERNEVRNVFKELQIMQGLEHPFLVNLWYSFQDEEDMFMVVDLLLGGDLRYHLQQNVRFQESTVKLFICELALALDYLQSRNIIHRDIKPDNILLDEQGHVHITDFNIATVITKDTQVTTIAGTKPYMAPEMFSSIKPIGYSYAVDWWSLGITAYELLRGRVLYCSFIYFIGSIHPLTHRFQVVQLSSSLMEINTEERFSQLTDIQDFAYLSDINWDAVLQKTVEPGFLPTKGKLNCDPTFELEEMILESKPLHKKKKRLAKKEKESGKNDSMEVRVGRQLGSLFQSRKFIFAQTNGLVADVKMPAF</sequence>
<protein>
    <submittedName>
        <fullName evidence="9">Serine/threonine kinase 32A</fullName>
    </submittedName>
</protein>
<evidence type="ECO:0000259" key="8">
    <source>
        <dbReference type="PROSITE" id="PS50011"/>
    </source>
</evidence>
<dbReference type="FunFam" id="3.30.200.20:FF:000158">
    <property type="entry name" value="Serine/threonine-protein kinase 32A"/>
    <property type="match status" value="1"/>
</dbReference>
<dbReference type="Ensembl" id="ENSPMRT00000017821.1">
    <property type="protein sequence ID" value="ENSPMRP00000016718.1"/>
    <property type="gene ID" value="ENSPMRG00000010954.1"/>
</dbReference>
<reference evidence="9" key="2">
    <citation type="submission" date="2025-08" db="UniProtKB">
        <authorList>
            <consortium name="Ensembl"/>
        </authorList>
    </citation>
    <scope>IDENTIFICATION</scope>
</reference>
<proteinExistence type="inferred from homology"/>
<dbReference type="InterPro" id="IPR011009">
    <property type="entry name" value="Kinase-like_dom_sf"/>
</dbReference>
<evidence type="ECO:0000256" key="5">
    <source>
        <dbReference type="ARBA" id="ARBA00022840"/>
    </source>
</evidence>
<keyword evidence="4" id="KW-0418">Kinase</keyword>
<dbReference type="PROSITE" id="PS50011">
    <property type="entry name" value="PROTEIN_KINASE_DOM"/>
    <property type="match status" value="1"/>
</dbReference>
<accession>A0A670IX44</accession>
<dbReference type="PANTHER" id="PTHR24355:SF31">
    <property type="entry name" value="SERINE_THREONINE KINASE 32A"/>
    <property type="match status" value="1"/>
</dbReference>
<dbReference type="PANTHER" id="PTHR24355">
    <property type="entry name" value="G PROTEIN-COUPLED RECEPTOR KINASE/RIBOSOMAL PROTEIN S6 KINASE"/>
    <property type="match status" value="1"/>
</dbReference>
<feature type="domain" description="Protein kinase" evidence="8">
    <location>
        <begin position="11"/>
        <end position="258"/>
    </location>
</feature>
<dbReference type="PROSITE" id="PS00108">
    <property type="entry name" value="PROTEIN_KINASE_ST"/>
    <property type="match status" value="1"/>
</dbReference>
<dbReference type="InterPro" id="IPR008271">
    <property type="entry name" value="Ser/Thr_kinase_AS"/>
</dbReference>
<dbReference type="PROSITE" id="PS00107">
    <property type="entry name" value="PROTEIN_KINASE_ATP"/>
    <property type="match status" value="1"/>
</dbReference>
<gene>
    <name evidence="9" type="primary">STK32A</name>
</gene>
<keyword evidence="10" id="KW-1185">Reference proteome</keyword>
<evidence type="ECO:0000256" key="2">
    <source>
        <dbReference type="ARBA" id="ARBA00022679"/>
    </source>
</evidence>
<keyword evidence="2" id="KW-0808">Transferase</keyword>
<dbReference type="Proteomes" id="UP000472272">
    <property type="component" value="Chromosome 2"/>
</dbReference>
<comment type="similarity">
    <text evidence="7">Belongs to the protein kinase superfamily.</text>
</comment>
<keyword evidence="1 7" id="KW-0723">Serine/threonine-protein kinase</keyword>
<feature type="binding site" evidence="6">
    <location>
        <position position="40"/>
    </location>
    <ligand>
        <name>ATP</name>
        <dbReference type="ChEBI" id="CHEBI:30616"/>
    </ligand>
</feature>
<organism evidence="9 10">
    <name type="scientific">Podarcis muralis</name>
    <name type="common">Wall lizard</name>
    <name type="synonym">Lacerta muralis</name>
    <dbReference type="NCBI Taxonomy" id="64176"/>
    <lineage>
        <taxon>Eukaryota</taxon>
        <taxon>Metazoa</taxon>
        <taxon>Chordata</taxon>
        <taxon>Craniata</taxon>
        <taxon>Vertebrata</taxon>
        <taxon>Euteleostomi</taxon>
        <taxon>Lepidosauria</taxon>
        <taxon>Squamata</taxon>
        <taxon>Bifurcata</taxon>
        <taxon>Unidentata</taxon>
        <taxon>Episquamata</taxon>
        <taxon>Laterata</taxon>
        <taxon>Lacertibaenia</taxon>
        <taxon>Lacertidae</taxon>
        <taxon>Podarcis</taxon>
    </lineage>
</organism>
<dbReference type="GO" id="GO:0001664">
    <property type="term" value="F:G protein-coupled receptor binding"/>
    <property type="evidence" value="ECO:0007669"/>
    <property type="project" value="TreeGrafter"/>
</dbReference>
<reference evidence="9 10" key="1">
    <citation type="journal article" date="2019" name="Proc. Natl. Acad. Sci. U.S.A.">
        <title>Regulatory changes in pterin and carotenoid genes underlie balanced color polymorphisms in the wall lizard.</title>
        <authorList>
            <person name="Andrade P."/>
            <person name="Pinho C."/>
            <person name="Perez I de Lanuza G."/>
            <person name="Afonso S."/>
            <person name="Brejcha J."/>
            <person name="Rubin C.J."/>
            <person name="Wallerman O."/>
            <person name="Pereira P."/>
            <person name="Sabatino S.J."/>
            <person name="Bellati A."/>
            <person name="Pellitteri-Rosa D."/>
            <person name="Bosakova Z."/>
            <person name="Bunikis I."/>
            <person name="Carretero M.A."/>
            <person name="Feiner N."/>
            <person name="Marsik P."/>
            <person name="Pauperio F."/>
            <person name="Salvi D."/>
            <person name="Soler L."/>
            <person name="While G.M."/>
            <person name="Uller T."/>
            <person name="Font E."/>
            <person name="Andersson L."/>
            <person name="Carneiro M."/>
        </authorList>
    </citation>
    <scope>NUCLEOTIDE SEQUENCE</scope>
</reference>
<dbReference type="CDD" id="cd05578">
    <property type="entry name" value="STKc_Yank1"/>
    <property type="match status" value="1"/>
</dbReference>
<dbReference type="Pfam" id="PF00069">
    <property type="entry name" value="Pkinase"/>
    <property type="match status" value="1"/>
</dbReference>